<name>A0A165LRY2_9APHY</name>
<dbReference type="Pfam" id="PF00644">
    <property type="entry name" value="PARP"/>
    <property type="match status" value="2"/>
</dbReference>
<dbReference type="SUPFAM" id="SSF56399">
    <property type="entry name" value="ADP-ribosylation"/>
    <property type="match status" value="2"/>
</dbReference>
<feature type="domain" description="PARP catalytic" evidence="1">
    <location>
        <begin position="201"/>
        <end position="349"/>
    </location>
</feature>
<reference evidence="2 3" key="1">
    <citation type="journal article" date="2016" name="Mol. Biol. Evol.">
        <title>Comparative Genomics of Early-Diverging Mushroom-Forming Fungi Provides Insights into the Origins of Lignocellulose Decay Capabilities.</title>
        <authorList>
            <person name="Nagy L.G."/>
            <person name="Riley R."/>
            <person name="Tritt A."/>
            <person name="Adam C."/>
            <person name="Daum C."/>
            <person name="Floudas D."/>
            <person name="Sun H."/>
            <person name="Yadav J.S."/>
            <person name="Pangilinan J."/>
            <person name="Larsson K.H."/>
            <person name="Matsuura K."/>
            <person name="Barry K."/>
            <person name="Labutti K."/>
            <person name="Kuo R."/>
            <person name="Ohm R.A."/>
            <person name="Bhattacharya S.S."/>
            <person name="Shirouzu T."/>
            <person name="Yoshinaga Y."/>
            <person name="Martin F.M."/>
            <person name="Grigoriev I.V."/>
            <person name="Hibbett D.S."/>
        </authorList>
    </citation>
    <scope>NUCLEOTIDE SEQUENCE [LARGE SCALE GENOMIC DNA]</scope>
    <source>
        <strain evidence="2 3">L-15889</strain>
    </source>
</reference>
<accession>A0A165LRY2</accession>
<dbReference type="Proteomes" id="UP000076727">
    <property type="component" value="Unassembled WGS sequence"/>
</dbReference>
<feature type="domain" description="PARP catalytic" evidence="1">
    <location>
        <begin position="561"/>
        <end position="701"/>
    </location>
</feature>
<proteinExistence type="predicted"/>
<dbReference type="Gene3D" id="3.90.228.10">
    <property type="match status" value="2"/>
</dbReference>
<dbReference type="GO" id="GO:1990404">
    <property type="term" value="F:NAD+-protein mono-ADP-ribosyltransferase activity"/>
    <property type="evidence" value="ECO:0007669"/>
    <property type="project" value="TreeGrafter"/>
</dbReference>
<dbReference type="OrthoDB" id="9514740at2759"/>
<dbReference type="PANTHER" id="PTHR45740">
    <property type="entry name" value="POLY [ADP-RIBOSE] POLYMERASE"/>
    <property type="match status" value="1"/>
</dbReference>
<dbReference type="InterPro" id="IPR012317">
    <property type="entry name" value="Poly(ADP-ribose)pol_cat_dom"/>
</dbReference>
<dbReference type="GO" id="GO:0003950">
    <property type="term" value="F:NAD+ poly-ADP-ribosyltransferase activity"/>
    <property type="evidence" value="ECO:0007669"/>
    <property type="project" value="InterPro"/>
</dbReference>
<evidence type="ECO:0000313" key="3">
    <source>
        <dbReference type="Proteomes" id="UP000076727"/>
    </source>
</evidence>
<organism evidence="2 3">
    <name type="scientific">Daedalea quercina L-15889</name>
    <dbReference type="NCBI Taxonomy" id="1314783"/>
    <lineage>
        <taxon>Eukaryota</taxon>
        <taxon>Fungi</taxon>
        <taxon>Dikarya</taxon>
        <taxon>Basidiomycota</taxon>
        <taxon>Agaricomycotina</taxon>
        <taxon>Agaricomycetes</taxon>
        <taxon>Polyporales</taxon>
        <taxon>Fomitopsis</taxon>
    </lineage>
</organism>
<evidence type="ECO:0000313" key="2">
    <source>
        <dbReference type="EMBL" id="KZT64779.1"/>
    </source>
</evidence>
<sequence>MCADRTRRQDTLCHYPGCRRNVWQDPDGSYSSYCGTSHRDAMKDLNDIVKLCKNCDARPVYIQDVHVHDFCGRRCRDAFLRGVDNSASRRGTPAPSSPVCKLPRCHKPPFKDLDGMAGDYCSNAHRIEALQMGVAEACILCSQWPKATVNETLSNFCSKRCGEQASASAPLILGISNNTETFRNVLLQFSCQWKHPNKPAPTVVKIWKIICDKDHDNDFSRYRLGVERSRDLLGGNSRRQWHGTARCCNIGDTDDKRDMCQNDACSLCGIIRTSFRKVKAGERNNFGRFGRGIYTTGTSSKADDYVKQAGRSQYKAMLLNDVVVGKGKKMTTNARSLVKPPSGFDSVIGIPGGTLNFDETVAAVEHYIWTDPDGSYSSYCGASHRDAMRQVNGASGQQLGVRLCTNCNMRPVYVQTNQKHDFCGIRCSTAFRQGQENPGSPRASPAPASRVCKLPRCNKPTFVDPNGVPGEYCTNAHRREATRSGAIEECLCCLRWPKSVINGKTSDFCSKRCSEITFSAAPTILNVSSDMDAFRDVSKQFQDQWKHPTSVPTVHKIWKIYCDKQHNGQFSRYRLSVERLRNIPNGNSKRRWHGTIRACNIGDSEAWASVCQSNACSLCGIIKTSFRLANAGQRTNFGRFGAGIYTSATSSKANDYVHQRGRSPYKAMLLSDVVMGKAIKLTTDNVSLREAPAGYDSVVGEPGGSLKYDEAIVYKNEAIRPLFLVIYR</sequence>
<dbReference type="InterPro" id="IPR051712">
    <property type="entry name" value="ARTD-AVP"/>
</dbReference>
<dbReference type="PANTHER" id="PTHR45740:SF2">
    <property type="entry name" value="POLY [ADP-RIBOSE] POLYMERASE"/>
    <property type="match status" value="1"/>
</dbReference>
<dbReference type="EMBL" id="KV429119">
    <property type="protein sequence ID" value="KZT64779.1"/>
    <property type="molecule type" value="Genomic_DNA"/>
</dbReference>
<protein>
    <recommendedName>
        <fullName evidence="1">PARP catalytic domain-containing protein</fullName>
    </recommendedName>
</protein>
<dbReference type="GO" id="GO:0005634">
    <property type="term" value="C:nucleus"/>
    <property type="evidence" value="ECO:0007669"/>
    <property type="project" value="TreeGrafter"/>
</dbReference>
<dbReference type="AlphaFoldDB" id="A0A165LRY2"/>
<gene>
    <name evidence="2" type="ORF">DAEQUDRAFT_759736</name>
</gene>
<keyword evidence="3" id="KW-1185">Reference proteome</keyword>
<evidence type="ECO:0000259" key="1">
    <source>
        <dbReference type="Pfam" id="PF00644"/>
    </source>
</evidence>